<feature type="domain" description="BZIP" evidence="8">
    <location>
        <begin position="41"/>
        <end position="83"/>
    </location>
</feature>
<accession>A0ABR2LC15</accession>
<dbReference type="InterPro" id="IPR045314">
    <property type="entry name" value="bZIP_plant_GBF1"/>
</dbReference>
<dbReference type="Gene3D" id="1.20.5.170">
    <property type="match status" value="1"/>
</dbReference>
<keyword evidence="4" id="KW-0804">Transcription</keyword>
<dbReference type="EMBL" id="JBBWWR010000021">
    <property type="protein sequence ID" value="KAK8937646.1"/>
    <property type="molecule type" value="Genomic_DNA"/>
</dbReference>
<feature type="region of interest" description="Disordered" evidence="6">
    <location>
        <begin position="43"/>
        <end position="65"/>
    </location>
</feature>
<feature type="signal peptide" evidence="7">
    <location>
        <begin position="1"/>
        <end position="20"/>
    </location>
</feature>
<dbReference type="PANTHER" id="PTHR45764:SF76">
    <property type="entry name" value="OS02G0132500 PROTEIN"/>
    <property type="match status" value="1"/>
</dbReference>
<feature type="chain" id="PRO_5046028216" description="BZIP domain-containing protein" evidence="7">
    <location>
        <begin position="21"/>
        <end position="160"/>
    </location>
</feature>
<keyword evidence="5" id="KW-0539">Nucleus</keyword>
<dbReference type="InterPro" id="IPR004827">
    <property type="entry name" value="bZIP"/>
</dbReference>
<evidence type="ECO:0000256" key="5">
    <source>
        <dbReference type="ARBA" id="ARBA00023242"/>
    </source>
</evidence>
<name>A0ABR2LC15_9ASPA</name>
<protein>
    <recommendedName>
        <fullName evidence="8">BZIP domain-containing protein</fullName>
    </recommendedName>
</protein>
<keyword evidence="7" id="KW-0732">Signal</keyword>
<organism evidence="9 10">
    <name type="scientific">Platanthera guangdongensis</name>
    <dbReference type="NCBI Taxonomy" id="2320717"/>
    <lineage>
        <taxon>Eukaryota</taxon>
        <taxon>Viridiplantae</taxon>
        <taxon>Streptophyta</taxon>
        <taxon>Embryophyta</taxon>
        <taxon>Tracheophyta</taxon>
        <taxon>Spermatophyta</taxon>
        <taxon>Magnoliopsida</taxon>
        <taxon>Liliopsida</taxon>
        <taxon>Asparagales</taxon>
        <taxon>Orchidaceae</taxon>
        <taxon>Orchidoideae</taxon>
        <taxon>Orchideae</taxon>
        <taxon>Orchidinae</taxon>
        <taxon>Platanthera</taxon>
    </lineage>
</organism>
<comment type="caution">
    <text evidence="9">The sequence shown here is derived from an EMBL/GenBank/DDBJ whole genome shotgun (WGS) entry which is preliminary data.</text>
</comment>
<dbReference type="Pfam" id="PF00170">
    <property type="entry name" value="bZIP_1"/>
    <property type="match status" value="1"/>
</dbReference>
<evidence type="ECO:0000313" key="9">
    <source>
        <dbReference type="EMBL" id="KAK8937646.1"/>
    </source>
</evidence>
<evidence type="ECO:0000256" key="6">
    <source>
        <dbReference type="SAM" id="MobiDB-lite"/>
    </source>
</evidence>
<dbReference type="Proteomes" id="UP001412067">
    <property type="component" value="Unassembled WGS sequence"/>
</dbReference>
<sequence length="160" mass="18105">MQHLLLMFLIDVANPNGTSSGSSSQPPNSGSEEFDLQAAIDQKKRKRMLTNRESARRSRLRKQKHHDDLMAQASQLKKDNGQFLAVVHLRTQNYLAVEAENSVLRTQMMELTSRLNSLNEILQCIGGESQMMISDSFANPWSFSGMNQPIMAASDMIHYY</sequence>
<evidence type="ECO:0000259" key="8">
    <source>
        <dbReference type="PROSITE" id="PS50217"/>
    </source>
</evidence>
<evidence type="ECO:0000313" key="10">
    <source>
        <dbReference type="Proteomes" id="UP001412067"/>
    </source>
</evidence>
<keyword evidence="10" id="KW-1185">Reference proteome</keyword>
<comment type="subcellular location">
    <subcellularLocation>
        <location evidence="1">Nucleus</location>
    </subcellularLocation>
</comment>
<reference evidence="9 10" key="1">
    <citation type="journal article" date="2022" name="Nat. Plants">
        <title>Genomes of leafy and leafless Platanthera orchids illuminate the evolution of mycoheterotrophy.</title>
        <authorList>
            <person name="Li M.H."/>
            <person name="Liu K.W."/>
            <person name="Li Z."/>
            <person name="Lu H.C."/>
            <person name="Ye Q.L."/>
            <person name="Zhang D."/>
            <person name="Wang J.Y."/>
            <person name="Li Y.F."/>
            <person name="Zhong Z.M."/>
            <person name="Liu X."/>
            <person name="Yu X."/>
            <person name="Liu D.K."/>
            <person name="Tu X.D."/>
            <person name="Liu B."/>
            <person name="Hao Y."/>
            <person name="Liao X.Y."/>
            <person name="Jiang Y.T."/>
            <person name="Sun W.H."/>
            <person name="Chen J."/>
            <person name="Chen Y.Q."/>
            <person name="Ai Y."/>
            <person name="Zhai J.W."/>
            <person name="Wu S.S."/>
            <person name="Zhou Z."/>
            <person name="Hsiao Y.Y."/>
            <person name="Wu W.L."/>
            <person name="Chen Y.Y."/>
            <person name="Lin Y.F."/>
            <person name="Hsu J.L."/>
            <person name="Li C.Y."/>
            <person name="Wang Z.W."/>
            <person name="Zhao X."/>
            <person name="Zhong W.Y."/>
            <person name="Ma X.K."/>
            <person name="Ma L."/>
            <person name="Huang J."/>
            <person name="Chen G.Z."/>
            <person name="Huang M.Z."/>
            <person name="Huang L."/>
            <person name="Peng D.H."/>
            <person name="Luo Y.B."/>
            <person name="Zou S.Q."/>
            <person name="Chen S.P."/>
            <person name="Lan S."/>
            <person name="Tsai W.C."/>
            <person name="Van de Peer Y."/>
            <person name="Liu Z.J."/>
        </authorList>
    </citation>
    <scope>NUCLEOTIDE SEQUENCE [LARGE SCALE GENOMIC DNA]</scope>
    <source>
        <strain evidence="9">Lor288</strain>
    </source>
</reference>
<evidence type="ECO:0000256" key="4">
    <source>
        <dbReference type="ARBA" id="ARBA00023163"/>
    </source>
</evidence>
<dbReference type="SUPFAM" id="SSF57959">
    <property type="entry name" value="Leucine zipper domain"/>
    <property type="match status" value="1"/>
</dbReference>
<dbReference type="SMART" id="SM00338">
    <property type="entry name" value="BRLZ"/>
    <property type="match status" value="1"/>
</dbReference>
<evidence type="ECO:0000256" key="1">
    <source>
        <dbReference type="ARBA" id="ARBA00004123"/>
    </source>
</evidence>
<evidence type="ECO:0000256" key="3">
    <source>
        <dbReference type="ARBA" id="ARBA00023125"/>
    </source>
</evidence>
<dbReference type="PANTHER" id="PTHR45764">
    <property type="entry name" value="BZIP TRANSCRIPTION FACTOR 44"/>
    <property type="match status" value="1"/>
</dbReference>
<dbReference type="PROSITE" id="PS50217">
    <property type="entry name" value="BZIP"/>
    <property type="match status" value="1"/>
</dbReference>
<gene>
    <name evidence="9" type="ORF">KSP40_PGU010334</name>
</gene>
<keyword evidence="2" id="KW-0805">Transcription regulation</keyword>
<keyword evidence="3" id="KW-0238">DNA-binding</keyword>
<proteinExistence type="predicted"/>
<evidence type="ECO:0000256" key="2">
    <source>
        <dbReference type="ARBA" id="ARBA00023015"/>
    </source>
</evidence>
<evidence type="ECO:0000256" key="7">
    <source>
        <dbReference type="SAM" id="SignalP"/>
    </source>
</evidence>
<dbReference type="CDD" id="cd14702">
    <property type="entry name" value="bZIP_plant_GBF1"/>
    <property type="match status" value="1"/>
</dbReference>
<dbReference type="InterPro" id="IPR046347">
    <property type="entry name" value="bZIP_sf"/>
</dbReference>